<dbReference type="InterPro" id="IPR047610">
    <property type="entry name" value="ImuA_translesion"/>
</dbReference>
<keyword evidence="3" id="KW-1185">Reference proteome</keyword>
<evidence type="ECO:0000313" key="2">
    <source>
        <dbReference type="EMBL" id="MFK2900891.1"/>
    </source>
</evidence>
<organism evidence="2 3">
    <name type="scientific">Dyella jejuensis</name>
    <dbReference type="NCBI Taxonomy" id="1432009"/>
    <lineage>
        <taxon>Bacteria</taxon>
        <taxon>Pseudomonadati</taxon>
        <taxon>Pseudomonadota</taxon>
        <taxon>Gammaproteobacteria</taxon>
        <taxon>Lysobacterales</taxon>
        <taxon>Rhodanobacteraceae</taxon>
        <taxon>Dyella</taxon>
    </lineage>
</organism>
<dbReference type="SUPFAM" id="SSF52540">
    <property type="entry name" value="P-loop containing nucleoside triphosphate hydrolases"/>
    <property type="match status" value="1"/>
</dbReference>
<reference evidence="2 3" key="1">
    <citation type="submission" date="2020-10" db="EMBL/GenBank/DDBJ databases">
        <title>Phylogeny of dyella-like bacteria.</title>
        <authorList>
            <person name="Fu J."/>
        </authorList>
    </citation>
    <scope>NUCLEOTIDE SEQUENCE [LARGE SCALE GENOMIC DNA]</scope>
    <source>
        <strain evidence="2 3">JP1</strain>
    </source>
</reference>
<dbReference type="InterPro" id="IPR050356">
    <property type="entry name" value="SulA_CellDiv_inhibitor"/>
</dbReference>
<accession>A0ABW8JKZ3</accession>
<dbReference type="PANTHER" id="PTHR35369">
    <property type="entry name" value="BLR3025 PROTEIN-RELATED"/>
    <property type="match status" value="1"/>
</dbReference>
<dbReference type="Gene3D" id="3.40.50.300">
    <property type="entry name" value="P-loop containing nucleotide triphosphate hydrolases"/>
    <property type="match status" value="1"/>
</dbReference>
<sequence>MGAVVALSHLLDARQVWRGRAELPPAGAQPTGWPLLDAALPTRGWPEAALTEILLPADGIGELQLVLPTLARLTQGQRPVVLIAPPYAPCAMGWRQQGVNLQRVEIVDADEKQQLWATEQCLRSGSCAAVLAWPRQADDRSLRRLQVAADTGRALAFVFRDVRHLANASPAALRLELTAQPQPSIRVRKCRGGVVPAQPISLEQRHAARRASPALPPEPSFPRSQESMLLLDQAATSGNDVARVRPDTSIRMTSSSIRREARRERVLAGWLLSADKSPATAAWIGSESQAGMCHAERPLTLIHVPFARQGERDVSPMALAFPESKGEAMPIFSTASAG</sequence>
<dbReference type="InterPro" id="IPR027417">
    <property type="entry name" value="P-loop_NTPase"/>
</dbReference>
<evidence type="ECO:0000313" key="3">
    <source>
        <dbReference type="Proteomes" id="UP001620461"/>
    </source>
</evidence>
<name>A0ABW8JKZ3_9GAMM</name>
<dbReference type="EMBL" id="JADIKJ010000012">
    <property type="protein sequence ID" value="MFK2900891.1"/>
    <property type="molecule type" value="Genomic_DNA"/>
</dbReference>
<dbReference type="NCBIfam" id="NF033429">
    <property type="entry name" value="ImuA_translesion"/>
    <property type="match status" value="1"/>
</dbReference>
<keyword evidence="1" id="KW-0227">DNA damage</keyword>
<comment type="caution">
    <text evidence="2">The sequence shown here is derived from an EMBL/GenBank/DDBJ whole genome shotgun (WGS) entry which is preliminary data.</text>
</comment>
<proteinExistence type="predicted"/>
<gene>
    <name evidence="2" type="primary">imuA</name>
    <name evidence="2" type="ORF">ISP15_11145</name>
</gene>
<protein>
    <submittedName>
        <fullName evidence="2">Translesion DNA synthesis-associated protein ImuA</fullName>
    </submittedName>
</protein>
<evidence type="ECO:0000256" key="1">
    <source>
        <dbReference type="ARBA" id="ARBA00022763"/>
    </source>
</evidence>
<dbReference type="Proteomes" id="UP001620461">
    <property type="component" value="Unassembled WGS sequence"/>
</dbReference>
<dbReference type="PANTHER" id="PTHR35369:SF3">
    <property type="entry name" value="TRANSLESION DNA SYNTHESIS-ASSOCIATED PROTEIN IMUA"/>
    <property type="match status" value="1"/>
</dbReference>